<dbReference type="SUPFAM" id="SSF50249">
    <property type="entry name" value="Nucleic acid-binding proteins"/>
    <property type="match status" value="1"/>
</dbReference>
<dbReference type="CDD" id="cd07895">
    <property type="entry name" value="Adenylation_mRNA_capping"/>
    <property type="match status" value="1"/>
</dbReference>
<dbReference type="EC" id="2.7.7.50" evidence="2"/>
<evidence type="ECO:0000313" key="13">
    <source>
        <dbReference type="EMBL" id="MCL7036532.1"/>
    </source>
</evidence>
<reference evidence="13" key="1">
    <citation type="submission" date="2022-03" db="EMBL/GenBank/DDBJ databases">
        <title>A functionally conserved STORR gene fusion in Papaver species that diverged 16.8 million years ago.</title>
        <authorList>
            <person name="Catania T."/>
        </authorList>
    </citation>
    <scope>NUCLEOTIDE SEQUENCE</scope>
    <source>
        <strain evidence="13">S-191538</strain>
    </source>
</reference>
<evidence type="ECO:0000256" key="6">
    <source>
        <dbReference type="ARBA" id="ARBA00022741"/>
    </source>
</evidence>
<feature type="domain" description="mRNA capping enzyme adenylation" evidence="11">
    <location>
        <begin position="208"/>
        <end position="399"/>
    </location>
</feature>
<keyword evidence="7" id="KW-0506">mRNA capping</keyword>
<evidence type="ECO:0000256" key="2">
    <source>
        <dbReference type="ARBA" id="ARBA00012475"/>
    </source>
</evidence>
<dbReference type="EMBL" id="JAJJMA010169035">
    <property type="protein sequence ID" value="MCL7036532.1"/>
    <property type="molecule type" value="Genomic_DNA"/>
</dbReference>
<dbReference type="Gene3D" id="2.40.50.140">
    <property type="entry name" value="Nucleic acid-binding proteins"/>
    <property type="match status" value="1"/>
</dbReference>
<comment type="subcellular location">
    <subcellularLocation>
        <location evidence="1">Nucleus</location>
    </subcellularLocation>
</comment>
<evidence type="ECO:0000256" key="4">
    <source>
        <dbReference type="ARBA" id="ARBA00022679"/>
    </source>
</evidence>
<dbReference type="GO" id="GO:0005525">
    <property type="term" value="F:GTP binding"/>
    <property type="evidence" value="ECO:0007669"/>
    <property type="project" value="UniProtKB-KW"/>
</dbReference>
<dbReference type="GO" id="GO:0005524">
    <property type="term" value="F:ATP binding"/>
    <property type="evidence" value="ECO:0007669"/>
    <property type="project" value="InterPro"/>
</dbReference>
<dbReference type="Proteomes" id="UP001177140">
    <property type="component" value="Unassembled WGS sequence"/>
</dbReference>
<evidence type="ECO:0000256" key="9">
    <source>
        <dbReference type="ARBA" id="ARBA00023242"/>
    </source>
</evidence>
<protein>
    <recommendedName>
        <fullName evidence="2">mRNA guanylyltransferase</fullName>
        <ecNumber evidence="2">2.7.7.50</ecNumber>
    </recommendedName>
</protein>
<dbReference type="PANTHER" id="PTHR10367">
    <property type="entry name" value="MRNA-CAPPING ENZYME"/>
    <property type="match status" value="1"/>
</dbReference>
<sequence length="525" mass="61616">QIGTESDFKKFTENLKIASAILNLKKLIDQDNVYLYYFNLCIEACKTKDTIVFRASKLLSMKTKLRKLIQCLVANIRDIDVSLIQKKKDKSQLEWNKISATLRESVKEAAAKRFFEDNMVKFRREGSSSSSFQQFMENLASWRAACDEKKWLVNYENEDQVLTEVLTNDDVLGDLVTLDEQEKMRQFCYHSLKLGTGAKEIAQFPGSRPVSLNRENLQLLRQRYYYATWKAGGTRYMMLITSDGCFLIDINFNFRRVQMRFPLKQTNKYLGEDTHNLTLLDGEMVIEASPQKKERRYLIYDLMAINSVSIIERPFSERWKMLEKEVIEPRNLERQSRKFNFRYDLEPFKVKRKEFWLLSATTKLLKVIPMLPHEAHGLIFRGWDDPCVPRTHEGILEWKYPDTNSVDFLFEVDENRQLLYLNELGKKKLMDGNHVDFKNGEVPSELSGRIIECSWNSVEQAWNCMRVSVDKSFPSDINTYMKVMRSIKDNITEEVLLEVIGDIVLLPMYADRMRNDSKARSKQHS</sequence>
<dbReference type="InterPro" id="IPR001339">
    <property type="entry name" value="mRNA_cap_enzyme_adenylation"/>
</dbReference>
<keyword evidence="9" id="KW-0539">Nucleus</keyword>
<feature type="domain" description="mRNA capping enzyme C-terminal" evidence="12">
    <location>
        <begin position="430"/>
        <end position="497"/>
    </location>
</feature>
<organism evidence="13 14">
    <name type="scientific">Papaver nudicaule</name>
    <name type="common">Iceland poppy</name>
    <dbReference type="NCBI Taxonomy" id="74823"/>
    <lineage>
        <taxon>Eukaryota</taxon>
        <taxon>Viridiplantae</taxon>
        <taxon>Streptophyta</taxon>
        <taxon>Embryophyta</taxon>
        <taxon>Tracheophyta</taxon>
        <taxon>Spermatophyta</taxon>
        <taxon>Magnoliopsida</taxon>
        <taxon>Ranunculales</taxon>
        <taxon>Papaveraceae</taxon>
        <taxon>Papaveroideae</taxon>
        <taxon>Papaver</taxon>
    </lineage>
</organism>
<keyword evidence="8" id="KW-0342">GTP-binding</keyword>
<dbReference type="InterPro" id="IPR013846">
    <property type="entry name" value="mRNA_cap_enzyme_C"/>
</dbReference>
<accession>A0AA41SBP0</accession>
<keyword evidence="14" id="KW-1185">Reference proteome</keyword>
<evidence type="ECO:0000259" key="11">
    <source>
        <dbReference type="Pfam" id="PF01331"/>
    </source>
</evidence>
<name>A0AA41SBP0_PAPNU</name>
<keyword evidence="3" id="KW-0507">mRNA processing</keyword>
<evidence type="ECO:0000256" key="5">
    <source>
        <dbReference type="ARBA" id="ARBA00022695"/>
    </source>
</evidence>
<dbReference type="GO" id="GO:0005634">
    <property type="term" value="C:nucleus"/>
    <property type="evidence" value="ECO:0007669"/>
    <property type="project" value="UniProtKB-SubCell"/>
</dbReference>
<evidence type="ECO:0000256" key="8">
    <source>
        <dbReference type="ARBA" id="ARBA00023134"/>
    </source>
</evidence>
<dbReference type="FunFam" id="3.30.470.30:FF:000005">
    <property type="entry name" value="mRNA capping enzyme, putative"/>
    <property type="match status" value="1"/>
</dbReference>
<dbReference type="AlphaFoldDB" id="A0AA41SBP0"/>
<dbReference type="GO" id="GO:0004484">
    <property type="term" value="F:mRNA guanylyltransferase activity"/>
    <property type="evidence" value="ECO:0007669"/>
    <property type="project" value="UniProtKB-EC"/>
</dbReference>
<keyword evidence="4" id="KW-0808">Transferase</keyword>
<dbReference type="GO" id="GO:0006370">
    <property type="term" value="P:7-methylguanosine mRNA capping"/>
    <property type="evidence" value="ECO:0007669"/>
    <property type="project" value="UniProtKB-KW"/>
</dbReference>
<keyword evidence="6" id="KW-0547">Nucleotide-binding</keyword>
<gene>
    <name evidence="13" type="ORF">MKW94_027471</name>
</gene>
<evidence type="ECO:0000256" key="7">
    <source>
        <dbReference type="ARBA" id="ARBA00023042"/>
    </source>
</evidence>
<comment type="caution">
    <text evidence="13">The sequence shown here is derived from an EMBL/GenBank/DDBJ whole genome shotgun (WGS) entry which is preliminary data.</text>
</comment>
<evidence type="ECO:0000256" key="1">
    <source>
        <dbReference type="ARBA" id="ARBA00004123"/>
    </source>
</evidence>
<dbReference type="Gene3D" id="3.30.470.30">
    <property type="entry name" value="DNA ligase/mRNA capping enzyme"/>
    <property type="match status" value="1"/>
</dbReference>
<dbReference type="Pfam" id="PF03919">
    <property type="entry name" value="mRNA_cap_C"/>
    <property type="match status" value="1"/>
</dbReference>
<feature type="non-terminal residue" evidence="13">
    <location>
        <position position="525"/>
    </location>
</feature>
<dbReference type="InterPro" id="IPR051029">
    <property type="entry name" value="mRNA_Capping_Enz/RNA_Phosphat"/>
</dbReference>
<proteinExistence type="predicted"/>
<dbReference type="PANTHER" id="PTHR10367:SF17">
    <property type="entry name" value="MRNA-CAPPING ENZYME"/>
    <property type="match status" value="1"/>
</dbReference>
<dbReference type="InterPro" id="IPR012340">
    <property type="entry name" value="NA-bd_OB-fold"/>
</dbReference>
<evidence type="ECO:0000313" key="14">
    <source>
        <dbReference type="Proteomes" id="UP001177140"/>
    </source>
</evidence>
<evidence type="ECO:0000256" key="3">
    <source>
        <dbReference type="ARBA" id="ARBA00022664"/>
    </source>
</evidence>
<dbReference type="SUPFAM" id="SSF56091">
    <property type="entry name" value="DNA ligase/mRNA capping enzyme, catalytic domain"/>
    <property type="match status" value="1"/>
</dbReference>
<comment type="catalytic activity">
    <reaction evidence="10">
        <text>a 5'-end diphospho-ribonucleoside in mRNA + GTP + H(+) = a 5'-end (5'-triphosphoguanosine)-ribonucleoside in mRNA + diphosphate</text>
        <dbReference type="Rhea" id="RHEA:67012"/>
        <dbReference type="Rhea" id="RHEA-COMP:17165"/>
        <dbReference type="Rhea" id="RHEA-COMP:17166"/>
        <dbReference type="ChEBI" id="CHEBI:15378"/>
        <dbReference type="ChEBI" id="CHEBI:33019"/>
        <dbReference type="ChEBI" id="CHEBI:37565"/>
        <dbReference type="ChEBI" id="CHEBI:167616"/>
        <dbReference type="ChEBI" id="CHEBI:167617"/>
        <dbReference type="EC" id="2.7.7.50"/>
    </reaction>
    <physiologicalReaction direction="left-to-right" evidence="10">
        <dbReference type="Rhea" id="RHEA:67013"/>
    </physiologicalReaction>
</comment>
<keyword evidence="5" id="KW-0548">Nucleotidyltransferase</keyword>
<evidence type="ECO:0000256" key="10">
    <source>
        <dbReference type="ARBA" id="ARBA00044624"/>
    </source>
</evidence>
<evidence type="ECO:0000259" key="12">
    <source>
        <dbReference type="Pfam" id="PF03919"/>
    </source>
</evidence>
<dbReference type="Pfam" id="PF01331">
    <property type="entry name" value="mRNA_cap_enzyme"/>
    <property type="match status" value="1"/>
</dbReference>